<dbReference type="RefSeq" id="WP_256551854.1">
    <property type="nucleotide sequence ID" value="NZ_CP101751.1"/>
</dbReference>
<name>A0ABY5ITN8_9FLAO</name>
<dbReference type="Gene3D" id="3.40.50.720">
    <property type="entry name" value="NAD(P)-binding Rossmann-like Domain"/>
    <property type="match status" value="1"/>
</dbReference>
<reference evidence="4" key="1">
    <citation type="submission" date="2022-07" db="EMBL/GenBank/DDBJ databases">
        <title>Isolation, identification, and degradation of a PFOSA degrading strain from sewage treatment plant.</title>
        <authorList>
            <person name="Zhang L."/>
            <person name="Huo Y."/>
        </authorList>
    </citation>
    <scope>NUCLEOTIDE SEQUENCE</scope>
    <source>
        <strain evidence="4">C1</strain>
    </source>
</reference>
<keyword evidence="1" id="KW-0521">NADP</keyword>
<evidence type="ECO:0000259" key="3">
    <source>
        <dbReference type="Pfam" id="PF08240"/>
    </source>
</evidence>
<dbReference type="InterPro" id="IPR011032">
    <property type="entry name" value="GroES-like_sf"/>
</dbReference>
<dbReference type="InterPro" id="IPR036291">
    <property type="entry name" value="NAD(P)-bd_dom_sf"/>
</dbReference>
<dbReference type="Proteomes" id="UP001059844">
    <property type="component" value="Chromosome"/>
</dbReference>
<protein>
    <submittedName>
        <fullName evidence="4">Zinc-binding alcohol dehydrogenase family protein</fullName>
    </submittedName>
</protein>
<keyword evidence="5" id="KW-1185">Reference proteome</keyword>
<dbReference type="PANTHER" id="PTHR48106">
    <property type="entry name" value="QUINONE OXIDOREDUCTASE PIG3-RELATED"/>
    <property type="match status" value="1"/>
</dbReference>
<keyword evidence="2" id="KW-0560">Oxidoreductase</keyword>
<sequence>MRSLAVLSPSLFEKTDARKRHLFSIDNLQIPIGLITANKPDFDEQSDDHQNSVLVRKLSFSLNYRDLGVIENAWRRIESLDQETYYPIGSDFCGTVEKIGKNVTTFAVGDRVVSNSFYPFPENNAVPGIPSNHASREFEIYNQGKLIKIPQGITAEQAGGIGIGTQTAMSMIRRADIKPGDNVLVTSITSNTAFFFLNLLRDLDCTVYGLSYSGKNVESVKAHFPFIKDVFSFKDNQLPQNLYFDVVLDAFSDTYLVPLSGYLNLNARYLTCGIYNQSVEKIKSVEKINLTLLIAGLMTRNVQLIGNCLGNSDDLRNGLQKFEKNPLVIDSIFTDNDPIKDFLDKTYNNNGDKFGKVSFMYS</sequence>
<dbReference type="InterPro" id="IPR013154">
    <property type="entry name" value="ADH-like_N"/>
</dbReference>
<accession>A0ABY5ITN8</accession>
<feature type="domain" description="Alcohol dehydrogenase-like N-terminal" evidence="3">
    <location>
        <begin position="50"/>
        <end position="115"/>
    </location>
</feature>
<organism evidence="4 5">
    <name type="scientific">Flavobacterium cerinum</name>
    <dbReference type="NCBI Taxonomy" id="2502784"/>
    <lineage>
        <taxon>Bacteria</taxon>
        <taxon>Pseudomonadati</taxon>
        <taxon>Bacteroidota</taxon>
        <taxon>Flavobacteriia</taxon>
        <taxon>Flavobacteriales</taxon>
        <taxon>Flavobacteriaceae</taxon>
        <taxon>Flavobacterium</taxon>
    </lineage>
</organism>
<dbReference type="Pfam" id="PF08240">
    <property type="entry name" value="ADH_N"/>
    <property type="match status" value="1"/>
</dbReference>
<dbReference type="SUPFAM" id="SSF51735">
    <property type="entry name" value="NAD(P)-binding Rossmann-fold domains"/>
    <property type="match status" value="1"/>
</dbReference>
<dbReference type="Gene3D" id="3.90.180.10">
    <property type="entry name" value="Medium-chain alcohol dehydrogenases, catalytic domain"/>
    <property type="match status" value="1"/>
</dbReference>
<evidence type="ECO:0000313" key="4">
    <source>
        <dbReference type="EMBL" id="UUC46178.1"/>
    </source>
</evidence>
<dbReference type="EMBL" id="CP101751">
    <property type="protein sequence ID" value="UUC46178.1"/>
    <property type="molecule type" value="Genomic_DNA"/>
</dbReference>
<dbReference type="SUPFAM" id="SSF50129">
    <property type="entry name" value="GroES-like"/>
    <property type="match status" value="1"/>
</dbReference>
<evidence type="ECO:0000256" key="2">
    <source>
        <dbReference type="ARBA" id="ARBA00023002"/>
    </source>
</evidence>
<gene>
    <name evidence="4" type="ORF">NOX80_02990</name>
</gene>
<evidence type="ECO:0000313" key="5">
    <source>
        <dbReference type="Proteomes" id="UP001059844"/>
    </source>
</evidence>
<proteinExistence type="predicted"/>
<dbReference type="CDD" id="cd05188">
    <property type="entry name" value="MDR"/>
    <property type="match status" value="1"/>
</dbReference>
<evidence type="ECO:0000256" key="1">
    <source>
        <dbReference type="ARBA" id="ARBA00022857"/>
    </source>
</evidence>